<sequence>MKMTEEVISALKKRNESKLYLAMYDFYDANNSIEACEAFNQWKLEVKGYERYMITRAEQRIYGNEKVINSMF</sequence>
<proteinExistence type="predicted"/>
<reference evidence="1 2" key="2">
    <citation type="submission" date="2009-02" db="EMBL/GenBank/DDBJ databases">
        <title>Draft genome sequence of Clostridium asparagiforme (DSM 15981).</title>
        <authorList>
            <person name="Sudarsanam P."/>
            <person name="Ley R."/>
            <person name="Guruge J."/>
            <person name="Turnbaugh P.J."/>
            <person name="Mahowald M."/>
            <person name="Liep D."/>
            <person name="Gordon J."/>
        </authorList>
    </citation>
    <scope>NUCLEOTIDE SEQUENCE [LARGE SCALE GENOMIC DNA]</scope>
    <source>
        <strain evidence="1 2">DSM 15981</strain>
    </source>
</reference>
<name>C0CV81_9FIRM</name>
<evidence type="ECO:0000313" key="2">
    <source>
        <dbReference type="Proteomes" id="UP000004756"/>
    </source>
</evidence>
<dbReference type="EMBL" id="ACCJ01000035">
    <property type="protein sequence ID" value="EEG57016.1"/>
    <property type="molecule type" value="Genomic_DNA"/>
</dbReference>
<organism evidence="1 2">
    <name type="scientific">[Clostridium] asparagiforme DSM 15981</name>
    <dbReference type="NCBI Taxonomy" id="518636"/>
    <lineage>
        <taxon>Bacteria</taxon>
        <taxon>Bacillati</taxon>
        <taxon>Bacillota</taxon>
        <taxon>Clostridia</taxon>
        <taxon>Lachnospirales</taxon>
        <taxon>Lachnospiraceae</taxon>
        <taxon>Enterocloster</taxon>
    </lineage>
</organism>
<gene>
    <name evidence="1" type="ORF">CLOSTASPAR_00882</name>
</gene>
<comment type="caution">
    <text evidence="1">The sequence shown here is derived from an EMBL/GenBank/DDBJ whole genome shotgun (WGS) entry which is preliminary data.</text>
</comment>
<dbReference type="AlphaFoldDB" id="C0CV81"/>
<accession>C0CV81</accession>
<dbReference type="Proteomes" id="UP000004756">
    <property type="component" value="Unassembled WGS sequence"/>
</dbReference>
<dbReference type="HOGENOM" id="CLU_2715146_0_0_9"/>
<keyword evidence="2" id="KW-1185">Reference proteome</keyword>
<reference evidence="1 2" key="1">
    <citation type="submission" date="2009-01" db="EMBL/GenBank/DDBJ databases">
        <authorList>
            <person name="Fulton L."/>
            <person name="Clifton S."/>
            <person name="Fulton B."/>
            <person name="Xu J."/>
            <person name="Minx P."/>
            <person name="Pepin K.H."/>
            <person name="Johnson M."/>
            <person name="Bhonagiri V."/>
            <person name="Nash W.E."/>
            <person name="Mardis E.R."/>
            <person name="Wilson R.K."/>
        </authorList>
    </citation>
    <scope>NUCLEOTIDE SEQUENCE [LARGE SCALE GENOMIC DNA]</scope>
    <source>
        <strain evidence="1 2">DSM 15981</strain>
    </source>
</reference>
<protein>
    <submittedName>
        <fullName evidence="1">Uncharacterized protein</fullName>
    </submittedName>
</protein>
<evidence type="ECO:0000313" key="1">
    <source>
        <dbReference type="EMBL" id="EEG57016.1"/>
    </source>
</evidence>